<gene>
    <name evidence="4" type="ORF">GRFL_0932</name>
</gene>
<keyword evidence="4" id="KW-0326">Glycosidase</keyword>
<proteinExistence type="inferred from homology"/>
<reference evidence="4 5" key="1">
    <citation type="submission" date="2016-07" db="EMBL/GenBank/DDBJ databases">
        <title>Multi-omics approach to identify versatile polysaccharide utilization systems of a marine flavobacterium Gramella flava.</title>
        <authorList>
            <person name="Tang K."/>
        </authorList>
    </citation>
    <scope>NUCLEOTIDE SEQUENCE [LARGE SCALE GENOMIC DNA]</scope>
    <source>
        <strain evidence="4 5">JLT2011</strain>
    </source>
</reference>
<dbReference type="GO" id="GO:0016798">
    <property type="term" value="F:hydrolase activity, acting on glycosyl bonds"/>
    <property type="evidence" value="ECO:0007669"/>
    <property type="project" value="UniProtKB-KW"/>
</dbReference>
<evidence type="ECO:0000256" key="3">
    <source>
        <dbReference type="ARBA" id="ARBA00024356"/>
    </source>
</evidence>
<evidence type="ECO:0000313" key="4">
    <source>
        <dbReference type="EMBL" id="APU67656.1"/>
    </source>
</evidence>
<dbReference type="RefSeq" id="WP_083643515.1">
    <property type="nucleotide sequence ID" value="NZ_AMRU01000020.1"/>
</dbReference>
<evidence type="ECO:0000313" key="5">
    <source>
        <dbReference type="Proteomes" id="UP000186230"/>
    </source>
</evidence>
<dbReference type="GO" id="GO:0016757">
    <property type="term" value="F:glycosyltransferase activity"/>
    <property type="evidence" value="ECO:0007669"/>
    <property type="project" value="UniProtKB-KW"/>
</dbReference>
<dbReference type="OrthoDB" id="9775877at2"/>
<keyword evidence="5" id="KW-1185">Reference proteome</keyword>
<dbReference type="InterPro" id="IPR007184">
    <property type="entry name" value="Mannoside_phosphorylase"/>
</dbReference>
<dbReference type="Pfam" id="PF04041">
    <property type="entry name" value="Glyco_hydro_130"/>
    <property type="match status" value="2"/>
</dbReference>
<organism evidence="4 5">
    <name type="scientific">Christiangramia flava JLT2011</name>
    <dbReference type="NCBI Taxonomy" id="1229726"/>
    <lineage>
        <taxon>Bacteria</taxon>
        <taxon>Pseudomonadati</taxon>
        <taxon>Bacteroidota</taxon>
        <taxon>Flavobacteriia</taxon>
        <taxon>Flavobacteriales</taxon>
        <taxon>Flavobacteriaceae</taxon>
        <taxon>Christiangramia</taxon>
    </lineage>
</organism>
<dbReference type="PANTHER" id="PTHR34106:SF5">
    <property type="entry name" value="GLYCOSIDASE"/>
    <property type="match status" value="1"/>
</dbReference>
<dbReference type="EMBL" id="CP016359">
    <property type="protein sequence ID" value="APU67656.1"/>
    <property type="molecule type" value="Genomic_DNA"/>
</dbReference>
<keyword evidence="1" id="KW-0328">Glycosyltransferase</keyword>
<keyword evidence="4" id="KW-0378">Hydrolase</keyword>
<dbReference type="KEGG" id="gfl:GRFL_0932"/>
<dbReference type="AlphaFoldDB" id="A0A1L7I225"/>
<evidence type="ECO:0000256" key="2">
    <source>
        <dbReference type="ARBA" id="ARBA00022679"/>
    </source>
</evidence>
<dbReference type="PIRSF" id="PIRSF016202">
    <property type="entry name" value="PH1107"/>
    <property type="match status" value="1"/>
</dbReference>
<name>A0A1L7I225_9FLAO</name>
<dbReference type="STRING" id="1229726.GRFL_0932"/>
<dbReference type="PANTHER" id="PTHR34106">
    <property type="entry name" value="GLYCOSIDASE"/>
    <property type="match status" value="1"/>
</dbReference>
<keyword evidence="2" id="KW-0808">Transferase</keyword>
<dbReference type="SUPFAM" id="SSF75005">
    <property type="entry name" value="Arabinanase/levansucrase/invertase"/>
    <property type="match status" value="1"/>
</dbReference>
<protein>
    <submittedName>
        <fullName evidence="4">Glycosidase</fullName>
    </submittedName>
</protein>
<comment type="similarity">
    <text evidence="3">Belongs to the glycosyl hydrolase 130 family.</text>
</comment>
<dbReference type="CDD" id="cd18614">
    <property type="entry name" value="GH130"/>
    <property type="match status" value="1"/>
</dbReference>
<dbReference type="InterPro" id="IPR023296">
    <property type="entry name" value="Glyco_hydro_beta-prop_sf"/>
</dbReference>
<dbReference type="Gene3D" id="2.115.10.20">
    <property type="entry name" value="Glycosyl hydrolase domain, family 43"/>
    <property type="match status" value="1"/>
</dbReference>
<evidence type="ECO:0000256" key="1">
    <source>
        <dbReference type="ARBA" id="ARBA00022676"/>
    </source>
</evidence>
<sequence length="350" mass="39740">MNELKKPTLKKISITLKKYEGNPVLSPNPKNDWESLVTCNPGVWYEDGKFYMLYRAAGNDQEHVIRFGLASSTNGKDFTRVSDKPVFSPSDNGPDMGAVEDPRIVKFSDEFYITYAYRPYPPGQYWNFGHDEIRLPDVSEDAPSVLKFNIANSGLALTKDFRNFRRLGRITKPHLDDRDVIIFPEKINGKYAMLHRPKSWVGPAYGCEHPSIWITFSDDLMVWEHDSHLLLSGIAGTWEEKIGGSTPPLRTKDGWLIIYHGVENGGKGYYRVGAALLDLQDPRIVTHRLPDFIMEPEFDYELEGYYKGCVFPTGNMIIDDILYIYYGAADKYVGLATCEVSTLLNALKNA</sequence>
<accession>A0A1L7I225</accession>
<dbReference type="Proteomes" id="UP000186230">
    <property type="component" value="Chromosome"/>
</dbReference>